<evidence type="ECO:0000256" key="6">
    <source>
        <dbReference type="ARBA" id="ARBA00023180"/>
    </source>
</evidence>
<dbReference type="PANTHER" id="PTHR12385">
    <property type="entry name" value="CHOLINE TRANSPORTER-LIKE (SLC FAMILY 44)"/>
    <property type="match status" value="1"/>
</dbReference>
<comment type="function">
    <text evidence="7">Choline transporter.</text>
</comment>
<protein>
    <recommendedName>
        <fullName evidence="7">Choline transporter-like protein</fullName>
    </recommendedName>
</protein>
<dbReference type="AlphaFoldDB" id="A0A9Q0LDK7"/>
<keyword evidence="5 7" id="KW-0472">Membrane</keyword>
<keyword evidence="10" id="KW-1185">Reference proteome</keyword>
<feature type="transmembrane region" description="Helical" evidence="7">
    <location>
        <begin position="333"/>
        <end position="351"/>
    </location>
</feature>
<feature type="region of interest" description="Disordered" evidence="8">
    <location>
        <begin position="627"/>
        <end position="657"/>
    </location>
</feature>
<feature type="transmembrane region" description="Helical" evidence="7">
    <location>
        <begin position="560"/>
        <end position="578"/>
    </location>
</feature>
<dbReference type="EMBL" id="JAPDFW010000092">
    <property type="protein sequence ID" value="KAJ5070922.1"/>
    <property type="molecule type" value="Genomic_DNA"/>
</dbReference>
<evidence type="ECO:0000256" key="1">
    <source>
        <dbReference type="ARBA" id="ARBA00004141"/>
    </source>
</evidence>
<accession>A0A9Q0LDK7</accession>
<sequence>MKSSTSVLNKEPTESFEYEEDFHGPISDRKCKDVFCLIIFIAFWIGMFIIMIVGFATGTPKRLYYPSDYRGNVCGMDNSKLKSQLSNQVTSESDLDFLTDLTSKTKCFFPANQIGHEFCISSCPSSGTLTDAEADNCPSNQLTTYMTGDPNFASSYCAYKSTSILRRCLPELTSSESTNNNATNSAKSSDKNSATVAKIMGAFVQSWWVFIVACFAAVVFSFIWLWFMRLFGGFLVWLTVLFFLASLGLLTWYFYFEWHKSSQIPSSKKLDSDKRNELGFKVLFWIMVAVDVIAIILVIYLRKKIMLAIALIKEAVSAVKAMPSIFFFPFVTFLMLLVLYAYWIAVASFLMSSGKPTIKQKDSYYYLDYVNTKAMNYLTIYHFFGLLWGTALITAISESTIAGAISSWYWTRDKHNIPPSPVKSSFKRMLRYHLGSLAFGALLIAIVRMIRYMIELIQRRLKRAKKNKCISYCFYCMKYCLYCLESWLKFITRNAYIMIAVYGESFCKSTKRAYHLIARNAIRMMTVSIIGTYLFFLGKIMVTAVVTVISLAILRSIGTISFYIVPGIVCAILAYGIASSFMSVFEMTLDTLLLCFCEDSERHDGSSPDKEPYASERLRRFMDNNAVSDKNLNSDSDSHHDDHQNDNQKEILNDNQN</sequence>
<comment type="caution">
    <text evidence="9">The sequence shown here is derived from an EMBL/GenBank/DDBJ whole genome shotgun (WGS) entry which is preliminary data.</text>
</comment>
<name>A0A9Q0LDK7_ANAIG</name>
<evidence type="ECO:0000256" key="5">
    <source>
        <dbReference type="ARBA" id="ARBA00023136"/>
    </source>
</evidence>
<keyword evidence="3 7" id="KW-0812">Transmembrane</keyword>
<dbReference type="Proteomes" id="UP001149090">
    <property type="component" value="Unassembled WGS sequence"/>
</dbReference>
<dbReference type="GO" id="GO:0022857">
    <property type="term" value="F:transmembrane transporter activity"/>
    <property type="evidence" value="ECO:0007669"/>
    <property type="project" value="UniProtKB-UniRule"/>
</dbReference>
<feature type="transmembrane region" description="Helical" evidence="7">
    <location>
        <begin position="430"/>
        <end position="450"/>
    </location>
</feature>
<dbReference type="OMA" id="FISLMRW"/>
<evidence type="ECO:0000256" key="3">
    <source>
        <dbReference type="ARBA" id="ARBA00022692"/>
    </source>
</evidence>
<evidence type="ECO:0000313" key="10">
    <source>
        <dbReference type="Proteomes" id="UP001149090"/>
    </source>
</evidence>
<keyword evidence="6" id="KW-0325">Glycoprotein</keyword>
<evidence type="ECO:0000313" key="9">
    <source>
        <dbReference type="EMBL" id="KAJ5070922.1"/>
    </source>
</evidence>
<feature type="transmembrane region" description="Helical" evidence="7">
    <location>
        <begin position="234"/>
        <end position="255"/>
    </location>
</feature>
<feature type="transmembrane region" description="Helical" evidence="7">
    <location>
        <begin position="282"/>
        <end position="301"/>
    </location>
</feature>
<reference evidence="9" key="1">
    <citation type="submission" date="2022-10" db="EMBL/GenBank/DDBJ databases">
        <title>Novel sulphate-reducing endosymbionts in the free-living metamonad Anaeramoeba.</title>
        <authorList>
            <person name="Jerlstrom-Hultqvist J."/>
            <person name="Cepicka I."/>
            <person name="Gallot-Lavallee L."/>
            <person name="Salas-Leiva D."/>
            <person name="Curtis B.A."/>
            <person name="Zahonova K."/>
            <person name="Pipaliya S."/>
            <person name="Dacks J."/>
            <person name="Roger A.J."/>
        </authorList>
    </citation>
    <scope>NUCLEOTIDE SEQUENCE</scope>
    <source>
        <strain evidence="9">BMAN</strain>
    </source>
</reference>
<evidence type="ECO:0000256" key="2">
    <source>
        <dbReference type="ARBA" id="ARBA00007168"/>
    </source>
</evidence>
<feature type="transmembrane region" description="Helical" evidence="7">
    <location>
        <begin position="383"/>
        <end position="410"/>
    </location>
</feature>
<dbReference type="GO" id="GO:0005886">
    <property type="term" value="C:plasma membrane"/>
    <property type="evidence" value="ECO:0007669"/>
    <property type="project" value="UniProtKB-SubCell"/>
</dbReference>
<dbReference type="PANTHER" id="PTHR12385:SF14">
    <property type="entry name" value="CHOLINE TRANSPORTER-LIKE 2"/>
    <property type="match status" value="1"/>
</dbReference>
<comment type="subcellular location">
    <subcellularLocation>
        <location evidence="7">Cell membrane</location>
        <topology evidence="7">Multi-pass membrane protein</topology>
    </subcellularLocation>
    <subcellularLocation>
        <location evidence="1">Membrane</location>
        <topology evidence="1">Multi-pass membrane protein</topology>
    </subcellularLocation>
</comment>
<feature type="compositionally biased region" description="Basic and acidic residues" evidence="8">
    <location>
        <begin position="636"/>
        <end position="657"/>
    </location>
</feature>
<feature type="transmembrane region" description="Helical" evidence="7">
    <location>
        <begin position="207"/>
        <end position="227"/>
    </location>
</feature>
<proteinExistence type="inferred from homology"/>
<comment type="similarity">
    <text evidence="2 7">Belongs to the CTL (choline transporter-like) family.</text>
</comment>
<dbReference type="InterPro" id="IPR007603">
    <property type="entry name" value="Choline_transptr-like"/>
</dbReference>
<organism evidence="9 10">
    <name type="scientific">Anaeramoeba ignava</name>
    <name type="common">Anaerobic marine amoeba</name>
    <dbReference type="NCBI Taxonomy" id="1746090"/>
    <lineage>
        <taxon>Eukaryota</taxon>
        <taxon>Metamonada</taxon>
        <taxon>Anaeramoebidae</taxon>
        <taxon>Anaeramoeba</taxon>
    </lineage>
</organism>
<keyword evidence="4 7" id="KW-1133">Transmembrane helix</keyword>
<evidence type="ECO:0000256" key="8">
    <source>
        <dbReference type="SAM" id="MobiDB-lite"/>
    </source>
</evidence>
<evidence type="ECO:0000256" key="7">
    <source>
        <dbReference type="RuleBase" id="RU368066"/>
    </source>
</evidence>
<feature type="transmembrane region" description="Helical" evidence="7">
    <location>
        <begin position="34"/>
        <end position="56"/>
    </location>
</feature>
<gene>
    <name evidence="9" type="ORF">M0811_01903</name>
</gene>
<dbReference type="Pfam" id="PF04515">
    <property type="entry name" value="Choline_transpo"/>
    <property type="match status" value="1"/>
</dbReference>
<dbReference type="OrthoDB" id="420519at2759"/>
<evidence type="ECO:0000256" key="4">
    <source>
        <dbReference type="ARBA" id="ARBA00022989"/>
    </source>
</evidence>
<feature type="transmembrane region" description="Helical" evidence="7">
    <location>
        <begin position="533"/>
        <end position="554"/>
    </location>
</feature>